<proteinExistence type="predicted"/>
<accession>W9GWD7</accession>
<comment type="caution">
    <text evidence="1">The sequence shown here is derived from an EMBL/GenBank/DDBJ whole genome shotgun (WGS) entry which is preliminary data.</text>
</comment>
<dbReference type="Proteomes" id="UP000019486">
    <property type="component" value="Unassembled WGS sequence"/>
</dbReference>
<dbReference type="AlphaFoldDB" id="W9GWD7"/>
<sequence>MDDDLVGAQSGTGRRGTLLITLAPGFPAAEVALVEAVIRERGGQVTRHGRTPAHDDALYPAGSDDLLRAAVAYLAHEIDPAGGLTRALYPWDAGTFRPGQGSRNFEKGLALGLAAMGQRARRRDA</sequence>
<evidence type="ECO:0000313" key="1">
    <source>
        <dbReference type="EMBL" id="EWY36757.1"/>
    </source>
</evidence>
<protein>
    <submittedName>
        <fullName evidence="1">Uncharacterized protein</fullName>
    </submittedName>
</protein>
<dbReference type="EMBL" id="AVFL01000036">
    <property type="protein sequence ID" value="EWY36757.1"/>
    <property type="molecule type" value="Genomic_DNA"/>
</dbReference>
<dbReference type="RefSeq" id="WP_037460051.1">
    <property type="nucleotide sequence ID" value="NZ_AVFL01000036.1"/>
</dbReference>
<evidence type="ECO:0000313" key="2">
    <source>
        <dbReference type="Proteomes" id="UP000019486"/>
    </source>
</evidence>
<name>W9GWD7_9PROT</name>
<gene>
    <name evidence="1" type="ORF">N825_25320</name>
</gene>
<reference evidence="1 2" key="1">
    <citation type="submission" date="2013-08" db="EMBL/GenBank/DDBJ databases">
        <title>The genome sequence of Skermanella stibiiresistens.</title>
        <authorList>
            <person name="Zhu W."/>
            <person name="Wang G."/>
        </authorList>
    </citation>
    <scope>NUCLEOTIDE SEQUENCE [LARGE SCALE GENOMIC DNA]</scope>
    <source>
        <strain evidence="1 2">SB22</strain>
    </source>
</reference>
<dbReference type="STRING" id="1385369.N825_25320"/>
<keyword evidence="2" id="KW-1185">Reference proteome</keyword>
<organism evidence="1 2">
    <name type="scientific">Skermanella stibiiresistens SB22</name>
    <dbReference type="NCBI Taxonomy" id="1385369"/>
    <lineage>
        <taxon>Bacteria</taxon>
        <taxon>Pseudomonadati</taxon>
        <taxon>Pseudomonadota</taxon>
        <taxon>Alphaproteobacteria</taxon>
        <taxon>Rhodospirillales</taxon>
        <taxon>Azospirillaceae</taxon>
        <taxon>Skermanella</taxon>
    </lineage>
</organism>